<reference evidence="2 3" key="1">
    <citation type="submission" date="2017-10" db="EMBL/GenBank/DDBJ databases">
        <title>Comparative genomics in systemic dimorphic fungi from Ajellomycetaceae.</title>
        <authorList>
            <person name="Munoz J.F."/>
            <person name="Mcewen J.G."/>
            <person name="Clay O.K."/>
            <person name="Cuomo C.A."/>
        </authorList>
    </citation>
    <scope>NUCLEOTIDE SEQUENCE [LARGE SCALE GENOMIC DNA]</scope>
    <source>
        <strain evidence="2 3">UAMH5409</strain>
    </source>
</reference>
<feature type="region of interest" description="Disordered" evidence="1">
    <location>
        <begin position="494"/>
        <end position="544"/>
    </location>
</feature>
<feature type="region of interest" description="Disordered" evidence="1">
    <location>
        <begin position="1148"/>
        <end position="1286"/>
    </location>
</feature>
<accession>A0A2B7XT54</accession>
<dbReference type="EMBL" id="PDNB01000068">
    <property type="protein sequence ID" value="PGH11768.1"/>
    <property type="molecule type" value="Genomic_DNA"/>
</dbReference>
<evidence type="ECO:0000313" key="3">
    <source>
        <dbReference type="Proteomes" id="UP000223968"/>
    </source>
</evidence>
<feature type="compositionally biased region" description="Polar residues" evidence="1">
    <location>
        <begin position="40"/>
        <end position="50"/>
    </location>
</feature>
<feature type="compositionally biased region" description="Polar residues" evidence="1">
    <location>
        <begin position="169"/>
        <end position="184"/>
    </location>
</feature>
<feature type="compositionally biased region" description="Polar residues" evidence="1">
    <location>
        <begin position="209"/>
        <end position="219"/>
    </location>
</feature>
<organism evidence="2 3">
    <name type="scientific">Helicocarpus griseus UAMH5409</name>
    <dbReference type="NCBI Taxonomy" id="1447875"/>
    <lineage>
        <taxon>Eukaryota</taxon>
        <taxon>Fungi</taxon>
        <taxon>Dikarya</taxon>
        <taxon>Ascomycota</taxon>
        <taxon>Pezizomycotina</taxon>
        <taxon>Eurotiomycetes</taxon>
        <taxon>Eurotiomycetidae</taxon>
        <taxon>Onygenales</taxon>
        <taxon>Ajellomycetaceae</taxon>
        <taxon>Helicocarpus</taxon>
    </lineage>
</organism>
<evidence type="ECO:0000256" key="1">
    <source>
        <dbReference type="SAM" id="MobiDB-lite"/>
    </source>
</evidence>
<feature type="compositionally biased region" description="Low complexity" evidence="1">
    <location>
        <begin position="1220"/>
        <end position="1236"/>
    </location>
</feature>
<feature type="region of interest" description="Disordered" evidence="1">
    <location>
        <begin position="581"/>
        <end position="613"/>
    </location>
</feature>
<feature type="compositionally biased region" description="Basic residues" evidence="1">
    <location>
        <begin position="532"/>
        <end position="544"/>
    </location>
</feature>
<dbReference type="OrthoDB" id="5376710at2759"/>
<feature type="region of interest" description="Disordered" evidence="1">
    <location>
        <begin position="1"/>
        <end position="225"/>
    </location>
</feature>
<sequence>MSFSFHPASHLAPLPEVKTKERKPRYTMPALQVRWPMRASTRSIDGSPTRTKSKYVFKKAKSKSVSLPQSKSTDMVAVDAQVNPKEKGNLDPNAPTLPPHSPLDASLGWIQKEDSPVYPDAHALESVQSPEEITPRTPSADKKEKLLNSKPDELESIKMSSVEGCASTPARQRQNPESSRSQEAGISPPPMHPARNRPYCKLSDIETPHNISGEPTSGAVSPILSLFHQQTSPTSFEDKRSIAGLSIVSPLSTDVPQPLIAPSFERVLKPETAPSLARTRKSGDSSTSSEFDRNVSVPSSPPSSRSSIYSNDIPPKSAATDTDVVSIKSKAYSIISPVSAGVFDDDPGLKRNPTFKKKLSIKQSRDKPLPPEPAIKIPPLSIRRTSAPAPMGRTPYGGRLILPASQPRFLPSEPRPSDLDILDEAFRRSGLRHGLSPNRCAKSKYRRMSESSTRSSSPSLRTATIDLEEQLSSLSAITSENTSWLKIGRARCASSRFPMDSPPKPLKPRPSRRKSDSHSIVPSTKGFQPAKIKPHASFKLSKKRSWSGKDTMRLTLTINEPADEDNKSQWQPSPLYLNYNGHDNGNSNNGTKLPDKGNRTSMFTKGRTGSAERSLRLRLPRLRTQLSAKSISGPVHLSAVVESPTDREHISNNIASPQHRIMAALDRLDSNPTRPESSHNHTYDDTPVEEPLSIFELDGSPSPKHAGSKDMLCEEIPSGVAKAIIYQIMQEVDNLEDLFNLAVINKAFYCVFRENSLTLIKDTLYRMSPSAWELREISPPWETENDEAGDIDMPVPEYTPNIYIRHYTRDLYTMVALKSLILVRCENFLRPDTARALAGLDEVRCAKVDEAFWRVWTFCKLFGCGKGREDDITAQVDWLNGGQIADAESRGASMVVQYPLGVNSVLFNAPPGFSKGNHGGLSPTELYDMMEIWTCLGVLLQVFHGKRKEAREFGIFDGLDVELDDVAKEESLIENWTQYILTLGPSAILALTSINPDVPVETLFTRAQSNGWTKWTSPNETSGASPRLFLKEAVSQVYESRIACIQTPPSSGTPKSKSPSPRARSSSPRSQISHSRESSSSSAYSLSSQASNLNRQRQAGFAAELRRKRKESQSLDMSISLDAPPAAVHFTDERPISSFSTVIERLEGGTGSEQTPVPTMSTTNPPPVDTTIRSLQRTDSSIQNTPTVYSPQPMKETLSTSPPPLPTLVLESPTPPPDPVILSSSSPSSSSSLTPSAIQQASLFSPSNVQKPTFPSSSNLEQPEQTPPRSKPVLEEKISRGRYPSSHAQVLDPVDMAMHKMVAELGFSEEDAKWALKCTDTGESLDVAAAINLLLKGDGHVDPVAVSATIAPDTGYMYSGAASGSGRVGAGAEGVCRSKTLGYEKYDDVWRPVWRWA</sequence>
<dbReference type="PANTHER" id="PTHR24216:SF8">
    <property type="entry name" value="PAXILLIN, ISOFORM F"/>
    <property type="match status" value="1"/>
</dbReference>
<feature type="compositionally biased region" description="Low complexity" evidence="1">
    <location>
        <begin position="450"/>
        <end position="461"/>
    </location>
</feature>
<feature type="region of interest" description="Disordered" evidence="1">
    <location>
        <begin position="432"/>
        <end position="462"/>
    </location>
</feature>
<feature type="compositionally biased region" description="Polar residues" evidence="1">
    <location>
        <begin position="1171"/>
        <end position="1190"/>
    </location>
</feature>
<feature type="compositionally biased region" description="Basic and acidic residues" evidence="1">
    <location>
        <begin position="139"/>
        <end position="156"/>
    </location>
</feature>
<feature type="compositionally biased region" description="Basic residues" evidence="1">
    <location>
        <begin position="51"/>
        <end position="62"/>
    </location>
</feature>
<feature type="compositionally biased region" description="Low complexity" evidence="1">
    <location>
        <begin position="581"/>
        <end position="590"/>
    </location>
</feature>
<feature type="compositionally biased region" description="Polar residues" evidence="1">
    <location>
        <begin position="1237"/>
        <end position="1264"/>
    </location>
</feature>
<dbReference type="PANTHER" id="PTHR24216">
    <property type="entry name" value="PAXILLIN-RELATED"/>
    <property type="match status" value="1"/>
</dbReference>
<evidence type="ECO:0000313" key="2">
    <source>
        <dbReference type="EMBL" id="PGH11768.1"/>
    </source>
</evidence>
<proteinExistence type="predicted"/>
<feature type="region of interest" description="Disordered" evidence="1">
    <location>
        <begin position="1044"/>
        <end position="1118"/>
    </location>
</feature>
<feature type="compositionally biased region" description="Polar residues" evidence="1">
    <location>
        <begin position="1152"/>
        <end position="1163"/>
    </location>
</feature>
<name>A0A2B7XT54_9EURO</name>
<dbReference type="Proteomes" id="UP000223968">
    <property type="component" value="Unassembled WGS sequence"/>
</dbReference>
<feature type="compositionally biased region" description="Low complexity" evidence="1">
    <location>
        <begin position="294"/>
        <end position="314"/>
    </location>
</feature>
<feature type="compositionally biased region" description="Low complexity" evidence="1">
    <location>
        <begin position="1047"/>
        <end position="1091"/>
    </location>
</feature>
<dbReference type="STRING" id="1447875.A0A2B7XT54"/>
<feature type="region of interest" description="Disordered" evidence="1">
    <location>
        <begin position="266"/>
        <end position="322"/>
    </location>
</feature>
<protein>
    <recommendedName>
        <fullName evidence="4">UBA domain-containing protein</fullName>
    </recommendedName>
</protein>
<evidence type="ECO:0008006" key="4">
    <source>
        <dbReference type="Google" id="ProtNLM"/>
    </source>
</evidence>
<gene>
    <name evidence="2" type="ORF">AJ79_04669</name>
</gene>
<comment type="caution">
    <text evidence="2">The sequence shown here is derived from an EMBL/GenBank/DDBJ whole genome shotgun (WGS) entry which is preliminary data.</text>
</comment>
<keyword evidence="3" id="KW-1185">Reference proteome</keyword>